<accession>A0A9P6Z046</accession>
<proteinExistence type="predicted"/>
<evidence type="ECO:0000313" key="2">
    <source>
        <dbReference type="EMBL" id="KAG1567644.1"/>
    </source>
</evidence>
<sequence>MHHNSKQLQQLQADLAAAMLRYATVNHRHPTFSIWTHHIANRFLSLSRSSPSSYKRFPSPNNASTSLPKIAKPKRDKSQPSLTAIARQFSSPSKPTSFKLIHVPIRHCLSLQQLRSSVCRLHVNTRRILDIHYSDRNLVSFLTHIGYETEIRLQLSKFNITVRCNFDPLDPSIIRDPTLINEPIDRRLQHAR</sequence>
<dbReference type="AlphaFoldDB" id="A0A9P6Z046"/>
<keyword evidence="3" id="KW-1185">Reference proteome</keyword>
<dbReference type="EMBL" id="JAANIU010001358">
    <property type="protein sequence ID" value="KAG1567644.1"/>
    <property type="molecule type" value="Genomic_DNA"/>
</dbReference>
<evidence type="ECO:0000256" key="1">
    <source>
        <dbReference type="SAM" id="MobiDB-lite"/>
    </source>
</evidence>
<name>A0A9P6Z046_9FUNG</name>
<dbReference type="Proteomes" id="UP000740926">
    <property type="component" value="Unassembled WGS sequence"/>
</dbReference>
<reference evidence="2 3" key="1">
    <citation type="journal article" date="2020" name="Microb. Genom.">
        <title>Genetic diversity of clinical and environmental Mucorales isolates obtained from an investigation of mucormycosis cases among solid organ transplant recipients.</title>
        <authorList>
            <person name="Nguyen M.H."/>
            <person name="Kaul D."/>
            <person name="Muto C."/>
            <person name="Cheng S.J."/>
            <person name="Richter R.A."/>
            <person name="Bruno V.M."/>
            <person name="Liu G."/>
            <person name="Beyhan S."/>
            <person name="Sundermann A.J."/>
            <person name="Mounaud S."/>
            <person name="Pasculle A.W."/>
            <person name="Nierman W.C."/>
            <person name="Driscoll E."/>
            <person name="Cumbie R."/>
            <person name="Clancy C.J."/>
            <person name="Dupont C.L."/>
        </authorList>
    </citation>
    <scope>NUCLEOTIDE SEQUENCE [LARGE SCALE GENOMIC DNA]</scope>
    <source>
        <strain evidence="2 3">GL24</strain>
    </source>
</reference>
<protein>
    <submittedName>
        <fullName evidence="2">Uncharacterized protein</fullName>
    </submittedName>
</protein>
<feature type="region of interest" description="Disordered" evidence="1">
    <location>
        <begin position="52"/>
        <end position="81"/>
    </location>
</feature>
<comment type="caution">
    <text evidence="2">The sequence shown here is derived from an EMBL/GenBank/DDBJ whole genome shotgun (WGS) entry which is preliminary data.</text>
</comment>
<organism evidence="2 3">
    <name type="scientific">Rhizopus delemar</name>
    <dbReference type="NCBI Taxonomy" id="936053"/>
    <lineage>
        <taxon>Eukaryota</taxon>
        <taxon>Fungi</taxon>
        <taxon>Fungi incertae sedis</taxon>
        <taxon>Mucoromycota</taxon>
        <taxon>Mucoromycotina</taxon>
        <taxon>Mucoromycetes</taxon>
        <taxon>Mucorales</taxon>
        <taxon>Mucorineae</taxon>
        <taxon>Rhizopodaceae</taxon>
        <taxon>Rhizopus</taxon>
    </lineage>
</organism>
<evidence type="ECO:0000313" key="3">
    <source>
        <dbReference type="Proteomes" id="UP000740926"/>
    </source>
</evidence>
<gene>
    <name evidence="2" type="ORF">G6F50_008016</name>
</gene>